<sequence length="141" mass="16116">MTDRLAASLYKRKTGCQWRQLPVKQFFDDQPLTWQGVSFHFNEWRKDGSWRRVWLNVRRLNKQFLNCSSIQLDGSHTPAKNGGEAVGYQGRKAAPTTNTLFMADNQGGMLACAALRPAITMTYWGLKPSLSSSVCCWRKRN</sequence>
<organism evidence="1 2">
    <name type="scientific">Spirosoma oryzae</name>
    <dbReference type="NCBI Taxonomy" id="1469603"/>
    <lineage>
        <taxon>Bacteria</taxon>
        <taxon>Pseudomonadati</taxon>
        <taxon>Bacteroidota</taxon>
        <taxon>Cytophagia</taxon>
        <taxon>Cytophagales</taxon>
        <taxon>Cytophagaceae</taxon>
        <taxon>Spirosoma</taxon>
    </lineage>
</organism>
<reference evidence="1 2" key="1">
    <citation type="submission" date="2018-03" db="EMBL/GenBank/DDBJ databases">
        <title>Genomic Encyclopedia of Archaeal and Bacterial Type Strains, Phase II (KMG-II): from individual species to whole genera.</title>
        <authorList>
            <person name="Goeker M."/>
        </authorList>
    </citation>
    <scope>NUCLEOTIDE SEQUENCE [LARGE SCALE GENOMIC DNA]</scope>
    <source>
        <strain evidence="1 2">DSM 28354</strain>
    </source>
</reference>
<name>A0A2T0SAE7_9BACT</name>
<evidence type="ECO:0000313" key="2">
    <source>
        <dbReference type="Proteomes" id="UP000238375"/>
    </source>
</evidence>
<dbReference type="AlphaFoldDB" id="A0A2T0SAE7"/>
<dbReference type="EMBL" id="PVTE01000024">
    <property type="protein sequence ID" value="PRY30390.1"/>
    <property type="molecule type" value="Genomic_DNA"/>
</dbReference>
<accession>A0A2T0SAE7</accession>
<keyword evidence="2" id="KW-1185">Reference proteome</keyword>
<dbReference type="Proteomes" id="UP000238375">
    <property type="component" value="Unassembled WGS sequence"/>
</dbReference>
<proteinExistence type="predicted"/>
<dbReference type="RefSeq" id="WP_245882415.1">
    <property type="nucleotide sequence ID" value="NZ_PVTE01000024.1"/>
</dbReference>
<comment type="caution">
    <text evidence="1">The sequence shown here is derived from an EMBL/GenBank/DDBJ whole genome shotgun (WGS) entry which is preliminary data.</text>
</comment>
<protein>
    <submittedName>
        <fullName evidence="1">Putative transposase of IS4/5 family DUF4096</fullName>
    </submittedName>
</protein>
<gene>
    <name evidence="1" type="ORF">CLV58_12411</name>
</gene>
<evidence type="ECO:0000313" key="1">
    <source>
        <dbReference type="EMBL" id="PRY30390.1"/>
    </source>
</evidence>